<name>A0AAD3CT17_9STRA</name>
<evidence type="ECO:0000313" key="1">
    <source>
        <dbReference type="EMBL" id="GFH50144.1"/>
    </source>
</evidence>
<organism evidence="1 2">
    <name type="scientific">Chaetoceros tenuissimus</name>
    <dbReference type="NCBI Taxonomy" id="426638"/>
    <lineage>
        <taxon>Eukaryota</taxon>
        <taxon>Sar</taxon>
        <taxon>Stramenopiles</taxon>
        <taxon>Ochrophyta</taxon>
        <taxon>Bacillariophyta</taxon>
        <taxon>Coscinodiscophyceae</taxon>
        <taxon>Chaetocerotophycidae</taxon>
        <taxon>Chaetocerotales</taxon>
        <taxon>Chaetocerotaceae</taxon>
        <taxon>Chaetoceros</taxon>
    </lineage>
</organism>
<sequence>MMKSLKSFAKKWYSRILVKFSSTNEGKLAEAAQVAPPRTKAIICHRSVLYWIYKAGLITKQKFNQIQQSTRADQWSTVLANNTYTPVLNFPQGLANVPRGAIIGFIDPSMLQHSMVVVGHDNGEAYVAGVNNVNVLTENDAFRVGIKHAVVTANQFKPLNPHTQVYWVDVDTVVARLP</sequence>
<dbReference type="Proteomes" id="UP001054902">
    <property type="component" value="Unassembled WGS sequence"/>
</dbReference>
<gene>
    <name evidence="1" type="ORF">CTEN210_06620</name>
</gene>
<comment type="caution">
    <text evidence="1">The sequence shown here is derived from an EMBL/GenBank/DDBJ whole genome shotgun (WGS) entry which is preliminary data.</text>
</comment>
<dbReference type="EMBL" id="BLLK01000038">
    <property type="protein sequence ID" value="GFH50144.1"/>
    <property type="molecule type" value="Genomic_DNA"/>
</dbReference>
<dbReference type="AlphaFoldDB" id="A0AAD3CT17"/>
<reference evidence="1 2" key="1">
    <citation type="journal article" date="2021" name="Sci. Rep.">
        <title>The genome of the diatom Chaetoceros tenuissimus carries an ancient integrated fragment of an extant virus.</title>
        <authorList>
            <person name="Hongo Y."/>
            <person name="Kimura K."/>
            <person name="Takaki Y."/>
            <person name="Yoshida Y."/>
            <person name="Baba S."/>
            <person name="Kobayashi G."/>
            <person name="Nagasaki K."/>
            <person name="Hano T."/>
            <person name="Tomaru Y."/>
        </authorList>
    </citation>
    <scope>NUCLEOTIDE SEQUENCE [LARGE SCALE GENOMIC DNA]</scope>
    <source>
        <strain evidence="1 2">NIES-3715</strain>
    </source>
</reference>
<evidence type="ECO:0000313" key="2">
    <source>
        <dbReference type="Proteomes" id="UP001054902"/>
    </source>
</evidence>
<proteinExistence type="predicted"/>
<keyword evidence="2" id="KW-1185">Reference proteome</keyword>
<protein>
    <submittedName>
        <fullName evidence="1">Uncharacterized protein</fullName>
    </submittedName>
</protein>
<accession>A0AAD3CT17</accession>